<dbReference type="EMBL" id="JAHQZT010000012">
    <property type="protein sequence ID" value="MBV0933816.1"/>
    <property type="molecule type" value="Genomic_DNA"/>
</dbReference>
<name>A0ABS6MBY0_9GAMM</name>
<evidence type="ECO:0000313" key="3">
    <source>
        <dbReference type="Proteomes" id="UP000755551"/>
    </source>
</evidence>
<comment type="caution">
    <text evidence="2">The sequence shown here is derived from an EMBL/GenBank/DDBJ whole genome shotgun (WGS) entry which is preliminary data.</text>
</comment>
<gene>
    <name evidence="2" type="ORF">KTN04_10735</name>
</gene>
<dbReference type="RefSeq" id="WP_217335233.1">
    <property type="nucleotide sequence ID" value="NZ_JAHQZT010000012.1"/>
</dbReference>
<dbReference type="Pfam" id="PF18475">
    <property type="entry name" value="PIN7"/>
    <property type="match status" value="1"/>
</dbReference>
<accession>A0ABS6MBY0</accession>
<sequence length="232" mass="25695">MNDLVNTERLGKAAEAEMAVVSKVMLIDLENCPKQLQNLPEDINIYSRVVICHAHANAKIPLNWITLLAEAITAGRLKIQQMEKGGKNAADFGICFLAGALMQELAADTHFVIVSDDKDLDHAVHLLQAHQRSAERIGLAEQADSGAQAQLSEALPKTEASMIATYSEYLRTNVKARPAKAATLQNSIKSRFRISQQMTEKLYKSMVSHGLFCVVNHQIRYSESRIRILAQV</sequence>
<evidence type="ECO:0000259" key="1">
    <source>
        <dbReference type="Pfam" id="PF18475"/>
    </source>
</evidence>
<dbReference type="InterPro" id="IPR041494">
    <property type="entry name" value="PIN7"/>
</dbReference>
<keyword evidence="3" id="KW-1185">Reference proteome</keyword>
<proteinExistence type="predicted"/>
<protein>
    <submittedName>
        <fullName evidence="2">NYN domain-containing protein</fullName>
    </submittedName>
</protein>
<feature type="domain" description="PIN-like" evidence="1">
    <location>
        <begin position="26"/>
        <end position="129"/>
    </location>
</feature>
<dbReference type="Proteomes" id="UP000755551">
    <property type="component" value="Unassembled WGS sequence"/>
</dbReference>
<reference evidence="2 3" key="1">
    <citation type="submission" date="2021-06" db="EMBL/GenBank/DDBJ databases">
        <title>Bacterium isolated from marine sediment.</title>
        <authorList>
            <person name="Zhu K.-L."/>
            <person name="Du Z.-J."/>
            <person name="Liang Q.-Y."/>
        </authorList>
    </citation>
    <scope>NUCLEOTIDE SEQUENCE [LARGE SCALE GENOMIC DNA]</scope>
    <source>
        <strain evidence="2 3">A346</strain>
    </source>
</reference>
<organism evidence="2 3">
    <name type="scientific">Marinobacterium weihaiense</name>
    <dbReference type="NCBI Taxonomy" id="2851016"/>
    <lineage>
        <taxon>Bacteria</taxon>
        <taxon>Pseudomonadati</taxon>
        <taxon>Pseudomonadota</taxon>
        <taxon>Gammaproteobacteria</taxon>
        <taxon>Oceanospirillales</taxon>
        <taxon>Oceanospirillaceae</taxon>
        <taxon>Marinobacterium</taxon>
    </lineage>
</organism>
<evidence type="ECO:0000313" key="2">
    <source>
        <dbReference type="EMBL" id="MBV0933816.1"/>
    </source>
</evidence>